<evidence type="ECO:0000259" key="1">
    <source>
        <dbReference type="Pfam" id="PF01869"/>
    </source>
</evidence>
<sequence length="295" mass="30249">MTNADDIMALAIDGGGTRCRVALSGPRGRELVETGSANVSTDFEGALVQIETGLTQLAQQSAMTYEALAALPAFVGLAGVTGPAIADRLAARLPFATITVEDDRPAALRGALGARDGVLAHCGTGSFYASQIGGRVRLAGGWGSVLGDEASAAWIGRIALGRTLECADGRRPASPLSDHFLSSLDGTAGIVRFAGTARPSDFGALAREVTDHAERGDPLAKGIMQAGADEIARALPLMGWEPGRAICLTGGIGPLFAPYLSDDMQSDLTTPEGQPLDGALALARDLARETGHDGN</sequence>
<organism evidence="2 3">
    <name type="scientific">Kangsaoukella pontilimi</name>
    <dbReference type="NCBI Taxonomy" id="2691042"/>
    <lineage>
        <taxon>Bacteria</taxon>
        <taxon>Pseudomonadati</taxon>
        <taxon>Pseudomonadota</taxon>
        <taxon>Alphaproteobacteria</taxon>
        <taxon>Rhodobacterales</taxon>
        <taxon>Paracoccaceae</taxon>
        <taxon>Kangsaoukella</taxon>
    </lineage>
</organism>
<dbReference type="SUPFAM" id="SSF53067">
    <property type="entry name" value="Actin-like ATPase domain"/>
    <property type="match status" value="2"/>
</dbReference>
<dbReference type="InterPro" id="IPR043129">
    <property type="entry name" value="ATPase_NBD"/>
</dbReference>
<keyword evidence="3" id="KW-1185">Reference proteome</keyword>
<dbReference type="PANTHER" id="PTHR43190:SF3">
    <property type="entry name" value="N-ACETYL-D-GLUCOSAMINE KINASE"/>
    <property type="match status" value="1"/>
</dbReference>
<feature type="domain" description="ATPase BadF/BadG/BcrA/BcrD type" evidence="1">
    <location>
        <begin position="12"/>
        <end position="252"/>
    </location>
</feature>
<name>A0A7C9INL4_9RHOB</name>
<evidence type="ECO:0000313" key="2">
    <source>
        <dbReference type="EMBL" id="MXQ07450.1"/>
    </source>
</evidence>
<dbReference type="AlphaFoldDB" id="A0A7C9INL4"/>
<dbReference type="InterPro" id="IPR002731">
    <property type="entry name" value="ATPase_BadF"/>
</dbReference>
<dbReference type="CDD" id="cd24082">
    <property type="entry name" value="ASKHA_NBD_GspK-like"/>
    <property type="match status" value="1"/>
</dbReference>
<dbReference type="Pfam" id="PF01869">
    <property type="entry name" value="BcrAD_BadFG"/>
    <property type="match status" value="1"/>
</dbReference>
<accession>A0A7C9INL4</accession>
<dbReference type="InterPro" id="IPR052519">
    <property type="entry name" value="Euk-type_GlcNAc_Kinase"/>
</dbReference>
<dbReference type="RefSeq" id="WP_160763324.1">
    <property type="nucleotide sequence ID" value="NZ_WUPT01000001.1"/>
</dbReference>
<proteinExistence type="predicted"/>
<evidence type="ECO:0000313" key="3">
    <source>
        <dbReference type="Proteomes" id="UP000480350"/>
    </source>
</evidence>
<reference evidence="2 3" key="2">
    <citation type="submission" date="2020-03" db="EMBL/GenBank/DDBJ databases">
        <title>Kangsaoukella pontilimi gen. nov., sp. nov., a new member of the family Rhodobacteraceae isolated from a tidal mudflat.</title>
        <authorList>
            <person name="Kim I.S."/>
        </authorList>
    </citation>
    <scope>NUCLEOTIDE SEQUENCE [LARGE SCALE GENOMIC DNA]</scope>
    <source>
        <strain evidence="2 3">GH1-50</strain>
    </source>
</reference>
<reference evidence="2 3" key="1">
    <citation type="submission" date="2019-12" db="EMBL/GenBank/DDBJ databases">
        <authorList>
            <person name="Lee S.D."/>
        </authorList>
    </citation>
    <scope>NUCLEOTIDE SEQUENCE [LARGE SCALE GENOMIC DNA]</scope>
    <source>
        <strain evidence="2 3">GH1-50</strain>
    </source>
</reference>
<protein>
    <submittedName>
        <fullName evidence="2">ATPase</fullName>
    </submittedName>
</protein>
<comment type="caution">
    <text evidence="2">The sequence shown here is derived from an EMBL/GenBank/DDBJ whole genome shotgun (WGS) entry which is preliminary data.</text>
</comment>
<dbReference type="PANTHER" id="PTHR43190">
    <property type="entry name" value="N-ACETYL-D-GLUCOSAMINE KINASE"/>
    <property type="match status" value="1"/>
</dbReference>
<dbReference type="EMBL" id="WUPT01000001">
    <property type="protein sequence ID" value="MXQ07450.1"/>
    <property type="molecule type" value="Genomic_DNA"/>
</dbReference>
<dbReference type="Proteomes" id="UP000480350">
    <property type="component" value="Unassembled WGS sequence"/>
</dbReference>
<gene>
    <name evidence="2" type="ORF">GQ651_06275</name>
</gene>
<dbReference type="Gene3D" id="3.30.420.40">
    <property type="match status" value="2"/>
</dbReference>